<evidence type="ECO:0000313" key="2">
    <source>
        <dbReference type="Proteomes" id="UP000235015"/>
    </source>
</evidence>
<gene>
    <name evidence="1" type="ORF">C0630_10380</name>
</gene>
<organism evidence="1 2">
    <name type="scientific">Sedimenticola selenatireducens</name>
    <dbReference type="NCBI Taxonomy" id="191960"/>
    <lineage>
        <taxon>Bacteria</taxon>
        <taxon>Pseudomonadati</taxon>
        <taxon>Pseudomonadota</taxon>
        <taxon>Gammaproteobacteria</taxon>
        <taxon>Chromatiales</taxon>
        <taxon>Sedimenticolaceae</taxon>
        <taxon>Sedimenticola</taxon>
    </lineage>
</organism>
<name>A0A2N6CWC2_9GAMM</name>
<dbReference type="Proteomes" id="UP000235015">
    <property type="component" value="Unassembled WGS sequence"/>
</dbReference>
<dbReference type="EMBL" id="PKUN01000014">
    <property type="protein sequence ID" value="PLX61562.1"/>
    <property type="molecule type" value="Genomic_DNA"/>
</dbReference>
<protein>
    <recommendedName>
        <fullName evidence="3">DNA-binding protein</fullName>
    </recommendedName>
</protein>
<accession>A0A2N6CWC2</accession>
<reference evidence="1 2" key="1">
    <citation type="submission" date="2017-11" db="EMBL/GenBank/DDBJ databases">
        <title>Genome-resolved metagenomics identifies genetic mobility, metabolic interactions, and unexpected diversity in perchlorate-reducing communities.</title>
        <authorList>
            <person name="Barnum T.P."/>
            <person name="Figueroa I.A."/>
            <person name="Carlstrom C.I."/>
            <person name="Lucas L.N."/>
            <person name="Engelbrektson A.L."/>
            <person name="Coates J.D."/>
        </authorList>
    </citation>
    <scope>NUCLEOTIDE SEQUENCE [LARGE SCALE GENOMIC DNA]</scope>
    <source>
        <strain evidence="1">BM301</strain>
    </source>
</reference>
<evidence type="ECO:0000313" key="1">
    <source>
        <dbReference type="EMBL" id="PLX61562.1"/>
    </source>
</evidence>
<evidence type="ECO:0008006" key="3">
    <source>
        <dbReference type="Google" id="ProtNLM"/>
    </source>
</evidence>
<dbReference type="AlphaFoldDB" id="A0A2N6CWC2"/>
<sequence>MNRVEQIEQKLVEHYSHLLGFEEVARILGITVRAARVSDQRGTFALEMQKIPGRRGKVVPARVVAEYLASLEANGG</sequence>
<proteinExistence type="predicted"/>
<comment type="caution">
    <text evidence="1">The sequence shown here is derived from an EMBL/GenBank/DDBJ whole genome shotgun (WGS) entry which is preliminary data.</text>
</comment>